<evidence type="ECO:0000259" key="6">
    <source>
        <dbReference type="PROSITE" id="PS50977"/>
    </source>
</evidence>
<dbReference type="EMBL" id="RBKT01000001">
    <property type="protein sequence ID" value="RKR92240.1"/>
    <property type="molecule type" value="Genomic_DNA"/>
</dbReference>
<dbReference type="PROSITE" id="PS01081">
    <property type="entry name" value="HTH_TETR_1"/>
    <property type="match status" value="1"/>
</dbReference>
<dbReference type="PANTHER" id="PTHR30055">
    <property type="entry name" value="HTH-TYPE TRANSCRIPTIONAL REGULATOR RUTR"/>
    <property type="match status" value="1"/>
</dbReference>
<dbReference type="InterPro" id="IPR049445">
    <property type="entry name" value="TetR_SbtR-like_C"/>
</dbReference>
<evidence type="ECO:0000256" key="3">
    <source>
        <dbReference type="ARBA" id="ARBA00023163"/>
    </source>
</evidence>
<sequence>MDESTRPAQPPDGRARRKDAERNRSALIAAGSELFDAAGLMPTLDDVARRAGVGVGTAYRHFPNKYALAQAVFAETVETMLEAAERAATMEDAAGGLAAFFEAVLEPQANKRALGKLLRGVPTEDSGAGDVRARVERCIDHLLQRGREQRVIRADVAATDIGVLMSLMAYLIETFGEANPRLWRRLLPILLDGLRADAPTSLPGQPLNTSAFLSRLTAG</sequence>
<dbReference type="InterPro" id="IPR023772">
    <property type="entry name" value="DNA-bd_HTH_TetR-type_CS"/>
</dbReference>
<feature type="region of interest" description="Disordered" evidence="5">
    <location>
        <begin position="1"/>
        <end position="21"/>
    </location>
</feature>
<dbReference type="RefSeq" id="WP_170208780.1">
    <property type="nucleotide sequence ID" value="NZ_RBKT01000001.1"/>
</dbReference>
<dbReference type="InterPro" id="IPR009057">
    <property type="entry name" value="Homeodomain-like_sf"/>
</dbReference>
<dbReference type="PANTHER" id="PTHR30055:SF234">
    <property type="entry name" value="HTH-TYPE TRANSCRIPTIONAL REGULATOR BETI"/>
    <property type="match status" value="1"/>
</dbReference>
<organism evidence="7 8">
    <name type="scientific">Micromonospora pisi</name>
    <dbReference type="NCBI Taxonomy" id="589240"/>
    <lineage>
        <taxon>Bacteria</taxon>
        <taxon>Bacillati</taxon>
        <taxon>Actinomycetota</taxon>
        <taxon>Actinomycetes</taxon>
        <taxon>Micromonosporales</taxon>
        <taxon>Micromonosporaceae</taxon>
        <taxon>Micromonospora</taxon>
    </lineage>
</organism>
<comment type="caution">
    <text evidence="7">The sequence shown here is derived from an EMBL/GenBank/DDBJ whole genome shotgun (WGS) entry which is preliminary data.</text>
</comment>
<evidence type="ECO:0000256" key="2">
    <source>
        <dbReference type="ARBA" id="ARBA00023125"/>
    </source>
</evidence>
<dbReference type="InterPro" id="IPR001647">
    <property type="entry name" value="HTH_TetR"/>
</dbReference>
<dbReference type="GO" id="GO:0000976">
    <property type="term" value="F:transcription cis-regulatory region binding"/>
    <property type="evidence" value="ECO:0007669"/>
    <property type="project" value="TreeGrafter"/>
</dbReference>
<dbReference type="SUPFAM" id="SSF46689">
    <property type="entry name" value="Homeodomain-like"/>
    <property type="match status" value="1"/>
</dbReference>
<feature type="domain" description="HTH tetR-type" evidence="6">
    <location>
        <begin position="21"/>
        <end position="80"/>
    </location>
</feature>
<gene>
    <name evidence="7" type="ORF">BDK92_6678</name>
</gene>
<evidence type="ECO:0000256" key="5">
    <source>
        <dbReference type="SAM" id="MobiDB-lite"/>
    </source>
</evidence>
<dbReference type="AlphaFoldDB" id="A0A495JTB4"/>
<dbReference type="SUPFAM" id="SSF48498">
    <property type="entry name" value="Tetracyclin repressor-like, C-terminal domain"/>
    <property type="match status" value="1"/>
</dbReference>
<evidence type="ECO:0000256" key="1">
    <source>
        <dbReference type="ARBA" id="ARBA00023015"/>
    </source>
</evidence>
<dbReference type="GO" id="GO:0003700">
    <property type="term" value="F:DNA-binding transcription factor activity"/>
    <property type="evidence" value="ECO:0007669"/>
    <property type="project" value="TreeGrafter"/>
</dbReference>
<dbReference type="InterPro" id="IPR036271">
    <property type="entry name" value="Tet_transcr_reg_TetR-rel_C_sf"/>
</dbReference>
<dbReference type="InterPro" id="IPR050109">
    <property type="entry name" value="HTH-type_TetR-like_transc_reg"/>
</dbReference>
<evidence type="ECO:0000256" key="4">
    <source>
        <dbReference type="PROSITE-ProRule" id="PRU00335"/>
    </source>
</evidence>
<proteinExistence type="predicted"/>
<dbReference type="PROSITE" id="PS50977">
    <property type="entry name" value="HTH_TETR_2"/>
    <property type="match status" value="1"/>
</dbReference>
<keyword evidence="8" id="KW-1185">Reference proteome</keyword>
<evidence type="ECO:0000313" key="7">
    <source>
        <dbReference type="EMBL" id="RKR92240.1"/>
    </source>
</evidence>
<name>A0A495JTB4_9ACTN</name>
<dbReference type="PRINTS" id="PR00455">
    <property type="entry name" value="HTHTETR"/>
</dbReference>
<feature type="DNA-binding region" description="H-T-H motif" evidence="4">
    <location>
        <begin position="43"/>
        <end position="62"/>
    </location>
</feature>
<reference evidence="7 8" key="1">
    <citation type="submission" date="2018-10" db="EMBL/GenBank/DDBJ databases">
        <title>Sequencing the genomes of 1000 actinobacteria strains.</title>
        <authorList>
            <person name="Klenk H.-P."/>
        </authorList>
    </citation>
    <scope>NUCLEOTIDE SEQUENCE [LARGE SCALE GENOMIC DNA]</scope>
    <source>
        <strain evidence="7 8">DSM 45175</strain>
    </source>
</reference>
<evidence type="ECO:0000313" key="8">
    <source>
        <dbReference type="Proteomes" id="UP000277671"/>
    </source>
</evidence>
<dbReference type="Pfam" id="PF00440">
    <property type="entry name" value="TetR_N"/>
    <property type="match status" value="1"/>
</dbReference>
<keyword evidence="1" id="KW-0805">Transcription regulation</keyword>
<keyword evidence="3" id="KW-0804">Transcription</keyword>
<keyword evidence="2 4" id="KW-0238">DNA-binding</keyword>
<dbReference type="Pfam" id="PF21597">
    <property type="entry name" value="TetR_C_43"/>
    <property type="match status" value="1"/>
</dbReference>
<dbReference type="Gene3D" id="1.10.357.10">
    <property type="entry name" value="Tetracycline Repressor, domain 2"/>
    <property type="match status" value="1"/>
</dbReference>
<dbReference type="Proteomes" id="UP000277671">
    <property type="component" value="Unassembled WGS sequence"/>
</dbReference>
<protein>
    <submittedName>
        <fullName evidence="7">TetR family transcriptional regulator</fullName>
    </submittedName>
</protein>
<accession>A0A495JTB4</accession>